<name>A0A2W5KJD7_ANCNO</name>
<dbReference type="AlphaFoldDB" id="A0A2W5KJD7"/>
<keyword evidence="1" id="KW-0732">Signal</keyword>
<comment type="caution">
    <text evidence="2">The sequence shown here is derived from an EMBL/GenBank/DDBJ whole genome shotgun (WGS) entry which is preliminary data.</text>
</comment>
<evidence type="ECO:0000256" key="1">
    <source>
        <dbReference type="SAM" id="SignalP"/>
    </source>
</evidence>
<protein>
    <submittedName>
        <fullName evidence="2">Uncharacterized protein</fullName>
    </submittedName>
</protein>
<proteinExistence type="predicted"/>
<evidence type="ECO:0000313" key="2">
    <source>
        <dbReference type="EMBL" id="PZQ17216.1"/>
    </source>
</evidence>
<feature type="signal peptide" evidence="1">
    <location>
        <begin position="1"/>
        <end position="19"/>
    </location>
</feature>
<dbReference type="PROSITE" id="PS51257">
    <property type="entry name" value="PROKAR_LIPOPROTEIN"/>
    <property type="match status" value="1"/>
</dbReference>
<gene>
    <name evidence="2" type="ORF">DI565_07565</name>
</gene>
<dbReference type="Proteomes" id="UP000249577">
    <property type="component" value="Unassembled WGS sequence"/>
</dbReference>
<reference evidence="2 3" key="1">
    <citation type="submission" date="2017-08" db="EMBL/GenBank/DDBJ databases">
        <title>Infants hospitalized years apart are colonized by the same room-sourced microbial strains.</title>
        <authorList>
            <person name="Brooks B."/>
            <person name="Olm M.R."/>
            <person name="Firek B.A."/>
            <person name="Baker R."/>
            <person name="Thomas B.C."/>
            <person name="Morowitz M.J."/>
            <person name="Banfield J.F."/>
        </authorList>
    </citation>
    <scope>NUCLEOTIDE SEQUENCE [LARGE SCALE GENOMIC DNA]</scope>
    <source>
        <strain evidence="2">S2_005_003_R2_43</strain>
    </source>
</reference>
<evidence type="ECO:0000313" key="3">
    <source>
        <dbReference type="Proteomes" id="UP000249577"/>
    </source>
</evidence>
<accession>A0A2W5KJD7</accession>
<organism evidence="2 3">
    <name type="scientific">Ancylobacter novellus</name>
    <name type="common">Thiobacillus novellus</name>
    <dbReference type="NCBI Taxonomy" id="921"/>
    <lineage>
        <taxon>Bacteria</taxon>
        <taxon>Pseudomonadati</taxon>
        <taxon>Pseudomonadota</taxon>
        <taxon>Alphaproteobacteria</taxon>
        <taxon>Hyphomicrobiales</taxon>
        <taxon>Xanthobacteraceae</taxon>
        <taxon>Ancylobacter</taxon>
    </lineage>
</organism>
<dbReference type="EMBL" id="QFPN01000003">
    <property type="protein sequence ID" value="PZQ17216.1"/>
    <property type="molecule type" value="Genomic_DNA"/>
</dbReference>
<sequence>MIRAALPVAIIAAAMGAIGCGVAVADAASPQARTAIGPAPWAEVAISPIFDPDDAYVFGDVVHSRRLDGDAAAAAALIDRELMDGDDDETESWAGGSASLGRVAGAFASFTNFGAEGEAYASVGLARAGGTTIRIARAVNPSPFAVAVALSDN</sequence>
<feature type="chain" id="PRO_5016065482" evidence="1">
    <location>
        <begin position="20"/>
        <end position="153"/>
    </location>
</feature>